<dbReference type="Pfam" id="PF02322">
    <property type="entry name" value="Cyt_bd_oxida_II"/>
    <property type="match status" value="1"/>
</dbReference>
<keyword evidence="10" id="KW-0408">Iron</keyword>
<feature type="transmembrane region" description="Helical" evidence="12">
    <location>
        <begin position="114"/>
        <end position="133"/>
    </location>
</feature>
<evidence type="ECO:0000256" key="9">
    <source>
        <dbReference type="ARBA" id="ARBA00022989"/>
    </source>
</evidence>
<dbReference type="InterPro" id="IPR003317">
    <property type="entry name" value="Cyt-d_oxidase_su2"/>
</dbReference>
<evidence type="ECO:0000313" key="14">
    <source>
        <dbReference type="Proteomes" id="UP000366872"/>
    </source>
</evidence>
<evidence type="ECO:0000256" key="8">
    <source>
        <dbReference type="ARBA" id="ARBA00022982"/>
    </source>
</evidence>
<dbReference type="GO" id="GO:0019646">
    <property type="term" value="P:aerobic electron transport chain"/>
    <property type="evidence" value="ECO:0007669"/>
    <property type="project" value="TreeGrafter"/>
</dbReference>
<feature type="transmembrane region" description="Helical" evidence="12">
    <location>
        <begin position="251"/>
        <end position="276"/>
    </location>
</feature>
<feature type="transmembrane region" description="Helical" evidence="12">
    <location>
        <begin position="82"/>
        <end position="102"/>
    </location>
</feature>
<evidence type="ECO:0000256" key="5">
    <source>
        <dbReference type="ARBA" id="ARBA00022617"/>
    </source>
</evidence>
<reference evidence="13 14" key="1">
    <citation type="submission" date="2019-04" db="EMBL/GenBank/DDBJ databases">
        <authorList>
            <person name="Van Vliet M D."/>
        </authorList>
    </citation>
    <scope>NUCLEOTIDE SEQUENCE [LARGE SCALE GENOMIC DNA]</scope>
    <source>
        <strain evidence="13 14">F1</strain>
    </source>
</reference>
<comment type="similarity">
    <text evidence="2">Belongs to the cytochrome ubiquinol oxidase subunit 2 family.</text>
</comment>
<evidence type="ECO:0000256" key="2">
    <source>
        <dbReference type="ARBA" id="ARBA00007543"/>
    </source>
</evidence>
<feature type="transmembrane region" description="Helical" evidence="12">
    <location>
        <begin position="296"/>
        <end position="318"/>
    </location>
</feature>
<dbReference type="GO" id="GO:0046872">
    <property type="term" value="F:metal ion binding"/>
    <property type="evidence" value="ECO:0007669"/>
    <property type="project" value="UniProtKB-KW"/>
</dbReference>
<dbReference type="GO" id="GO:0005886">
    <property type="term" value="C:plasma membrane"/>
    <property type="evidence" value="ECO:0007669"/>
    <property type="project" value="UniProtKB-SubCell"/>
</dbReference>
<keyword evidence="3" id="KW-0813">Transport</keyword>
<evidence type="ECO:0000256" key="6">
    <source>
        <dbReference type="ARBA" id="ARBA00022692"/>
    </source>
</evidence>
<feature type="transmembrane region" description="Helical" evidence="12">
    <location>
        <begin position="153"/>
        <end position="174"/>
    </location>
</feature>
<organism evidence="13 14">
    <name type="scientific">Pontiella desulfatans</name>
    <dbReference type="NCBI Taxonomy" id="2750659"/>
    <lineage>
        <taxon>Bacteria</taxon>
        <taxon>Pseudomonadati</taxon>
        <taxon>Kiritimatiellota</taxon>
        <taxon>Kiritimatiellia</taxon>
        <taxon>Kiritimatiellales</taxon>
        <taxon>Pontiellaceae</taxon>
        <taxon>Pontiella</taxon>
    </lineage>
</organism>
<evidence type="ECO:0000256" key="12">
    <source>
        <dbReference type="SAM" id="Phobius"/>
    </source>
</evidence>
<evidence type="ECO:0000256" key="11">
    <source>
        <dbReference type="ARBA" id="ARBA00023136"/>
    </source>
</evidence>
<proteinExistence type="inferred from homology"/>
<gene>
    <name evidence="13" type="primary">cydB</name>
    <name evidence="13" type="ORF">PDESU_04131</name>
</gene>
<dbReference type="GO" id="GO:0009055">
    <property type="term" value="F:electron transfer activity"/>
    <property type="evidence" value="ECO:0007669"/>
    <property type="project" value="TreeGrafter"/>
</dbReference>
<evidence type="ECO:0000313" key="13">
    <source>
        <dbReference type="EMBL" id="VGO15546.1"/>
    </source>
</evidence>
<keyword evidence="6 12" id="KW-0812">Transmembrane</keyword>
<feature type="transmembrane region" description="Helical" evidence="12">
    <location>
        <begin position="195"/>
        <end position="215"/>
    </location>
</feature>
<keyword evidence="11 12" id="KW-0472">Membrane</keyword>
<dbReference type="EMBL" id="CAAHFG010000002">
    <property type="protein sequence ID" value="VGO15546.1"/>
    <property type="molecule type" value="Genomic_DNA"/>
</dbReference>
<keyword evidence="8" id="KW-0249">Electron transport</keyword>
<name>A0A6C2U812_PONDE</name>
<evidence type="ECO:0000256" key="3">
    <source>
        <dbReference type="ARBA" id="ARBA00022448"/>
    </source>
</evidence>
<evidence type="ECO:0000256" key="7">
    <source>
        <dbReference type="ARBA" id="ARBA00022723"/>
    </source>
</evidence>
<dbReference type="RefSeq" id="WP_136081101.1">
    <property type="nucleotide sequence ID" value="NZ_CAAHFG010000002.1"/>
</dbReference>
<dbReference type="GO" id="GO:0070069">
    <property type="term" value="C:cytochrome complex"/>
    <property type="evidence" value="ECO:0007669"/>
    <property type="project" value="TreeGrafter"/>
</dbReference>
<feature type="transmembrane region" description="Helical" evidence="12">
    <location>
        <begin position="6"/>
        <end position="36"/>
    </location>
</feature>
<protein>
    <submittedName>
        <fullName evidence="13">Cytochrome bd-I ubiquinol oxidase subunit 2</fullName>
    </submittedName>
</protein>
<sequence>MEALQITWFLLVGILVIGYAILDGFDLGVGFWHLFAKKKGERSAFIESIEPFWDGNEVWLLTGGGALFAAFPPVYASVFSGFYLAMMLVLLGLIFRAVAIEFRNKVDSPGWRKAWDFAFAFGSILPSVLYGVAIGNILRGLELSPLGDYTGGFFALLNPFALNCGLVGLSMFALHGALYLSMKLDGAIAAEARKWAAKTWYVFLLLFMLAVGYGIKNCIYGIKAIPMVLVILALVSNSAVFMFNKKGAAKAAFLSSCFTIALVMLAVAGALFPSMVPCTNNPEWSLTVFNSSSSQLTLISMLVIALIGMPIVLGYTWFIHHVFKGKVKVKDD</sequence>
<dbReference type="NCBIfam" id="TIGR00203">
    <property type="entry name" value="cydB"/>
    <property type="match status" value="1"/>
</dbReference>
<dbReference type="AlphaFoldDB" id="A0A6C2U812"/>
<evidence type="ECO:0000256" key="10">
    <source>
        <dbReference type="ARBA" id="ARBA00023004"/>
    </source>
</evidence>
<keyword evidence="5" id="KW-0349">Heme</keyword>
<keyword evidence="14" id="KW-1185">Reference proteome</keyword>
<feature type="transmembrane region" description="Helical" evidence="12">
    <location>
        <begin position="221"/>
        <end position="244"/>
    </location>
</feature>
<dbReference type="Proteomes" id="UP000366872">
    <property type="component" value="Unassembled WGS sequence"/>
</dbReference>
<keyword evidence="9 12" id="KW-1133">Transmembrane helix</keyword>
<evidence type="ECO:0000256" key="4">
    <source>
        <dbReference type="ARBA" id="ARBA00022475"/>
    </source>
</evidence>
<dbReference type="PIRSF" id="PIRSF000267">
    <property type="entry name" value="Cyt_oxidse_sub2"/>
    <property type="match status" value="1"/>
</dbReference>
<keyword evidence="4" id="KW-1003">Cell membrane</keyword>
<evidence type="ECO:0000256" key="1">
    <source>
        <dbReference type="ARBA" id="ARBA00004651"/>
    </source>
</evidence>
<dbReference type="PANTHER" id="PTHR43141:SF5">
    <property type="entry name" value="CYTOCHROME BD-I UBIQUINOL OXIDASE SUBUNIT 2"/>
    <property type="match status" value="1"/>
</dbReference>
<dbReference type="GO" id="GO:0016682">
    <property type="term" value="F:oxidoreductase activity, acting on diphenols and related substances as donors, oxygen as acceptor"/>
    <property type="evidence" value="ECO:0007669"/>
    <property type="project" value="TreeGrafter"/>
</dbReference>
<keyword evidence="7" id="KW-0479">Metal-binding</keyword>
<comment type="subcellular location">
    <subcellularLocation>
        <location evidence="1">Cell membrane</location>
        <topology evidence="1">Multi-pass membrane protein</topology>
    </subcellularLocation>
</comment>
<dbReference type="PANTHER" id="PTHR43141">
    <property type="entry name" value="CYTOCHROME BD2 SUBUNIT II"/>
    <property type="match status" value="1"/>
</dbReference>
<accession>A0A6C2U812</accession>